<sequence length="224" mass="24246">MLSKHIEWRRSAGLPVAETAHGVQVNLEHKKVFLQGLDKTGRPIVLGVGARHRRFDSKEDAMQFCTYALDTAVAIGWVKKYIDSCASTKPHRGEWVTGRGGGGRDPERLGRLFLYEAPMAFYAIWRAVSPFVDPVTKTKINFVFAKQAHDEFAKVFDLQLLPRDMGGEGDYLPINEAHHQAVARAAARSSPDPSNASGNGAPAPLLPPPAGEALPEAPAGLAAA</sequence>
<dbReference type="EMBL" id="PGGS01000456">
    <property type="protein sequence ID" value="PNH03837.1"/>
    <property type="molecule type" value="Genomic_DNA"/>
</dbReference>
<feature type="compositionally biased region" description="Low complexity" evidence="1">
    <location>
        <begin position="182"/>
        <end position="203"/>
    </location>
</feature>
<comment type="caution">
    <text evidence="3">The sequence shown here is derived from an EMBL/GenBank/DDBJ whole genome shotgun (WGS) entry which is preliminary data.</text>
</comment>
<organism evidence="3 4">
    <name type="scientific">Tetrabaena socialis</name>
    <dbReference type="NCBI Taxonomy" id="47790"/>
    <lineage>
        <taxon>Eukaryota</taxon>
        <taxon>Viridiplantae</taxon>
        <taxon>Chlorophyta</taxon>
        <taxon>core chlorophytes</taxon>
        <taxon>Chlorophyceae</taxon>
        <taxon>CS clade</taxon>
        <taxon>Chlamydomonadales</taxon>
        <taxon>Tetrabaenaceae</taxon>
        <taxon>Tetrabaena</taxon>
    </lineage>
</organism>
<feature type="domain" description="CRAL-TRIO" evidence="2">
    <location>
        <begin position="22"/>
        <end position="173"/>
    </location>
</feature>
<dbReference type="PANTHER" id="PTHR46277:SF3">
    <property type="entry name" value="BINDING PROTEIN, PUTATIVE-RELATED"/>
    <property type="match status" value="1"/>
</dbReference>
<evidence type="ECO:0000313" key="3">
    <source>
        <dbReference type="EMBL" id="PNH03837.1"/>
    </source>
</evidence>
<dbReference type="OrthoDB" id="1434354at2759"/>
<dbReference type="Proteomes" id="UP000236333">
    <property type="component" value="Unassembled WGS sequence"/>
</dbReference>
<feature type="region of interest" description="Disordered" evidence="1">
    <location>
        <begin position="182"/>
        <end position="224"/>
    </location>
</feature>
<accession>A0A2J7ZU86</accession>
<reference evidence="3 4" key="1">
    <citation type="journal article" date="2017" name="Mol. Biol. Evol.">
        <title>The 4-celled Tetrabaena socialis nuclear genome reveals the essential components for genetic control of cell number at the origin of multicellularity in the volvocine lineage.</title>
        <authorList>
            <person name="Featherston J."/>
            <person name="Arakaki Y."/>
            <person name="Hanschen E.R."/>
            <person name="Ferris P.J."/>
            <person name="Michod R.E."/>
            <person name="Olson B.J.S.C."/>
            <person name="Nozaki H."/>
            <person name="Durand P.M."/>
        </authorList>
    </citation>
    <scope>NUCLEOTIDE SEQUENCE [LARGE SCALE GENOMIC DNA]</scope>
    <source>
        <strain evidence="3 4">NIES-571</strain>
    </source>
</reference>
<evidence type="ECO:0000313" key="4">
    <source>
        <dbReference type="Proteomes" id="UP000236333"/>
    </source>
</evidence>
<evidence type="ECO:0000259" key="2">
    <source>
        <dbReference type="PROSITE" id="PS50191"/>
    </source>
</evidence>
<feature type="compositionally biased region" description="Low complexity" evidence="1">
    <location>
        <begin position="211"/>
        <end position="224"/>
    </location>
</feature>
<dbReference type="Pfam" id="PF00650">
    <property type="entry name" value="CRAL_TRIO"/>
    <property type="match status" value="1"/>
</dbReference>
<dbReference type="Gene3D" id="3.40.525.10">
    <property type="entry name" value="CRAL-TRIO lipid binding domain"/>
    <property type="match status" value="2"/>
</dbReference>
<dbReference type="InterPro" id="IPR036865">
    <property type="entry name" value="CRAL-TRIO_dom_sf"/>
</dbReference>
<dbReference type="CDD" id="cd00170">
    <property type="entry name" value="SEC14"/>
    <property type="match status" value="1"/>
</dbReference>
<proteinExistence type="predicted"/>
<dbReference type="SMART" id="SM00516">
    <property type="entry name" value="SEC14"/>
    <property type="match status" value="1"/>
</dbReference>
<dbReference type="InterPro" id="IPR001251">
    <property type="entry name" value="CRAL-TRIO_dom"/>
</dbReference>
<evidence type="ECO:0000256" key="1">
    <source>
        <dbReference type="SAM" id="MobiDB-lite"/>
    </source>
</evidence>
<keyword evidence="4" id="KW-1185">Reference proteome</keyword>
<dbReference type="AlphaFoldDB" id="A0A2J7ZU86"/>
<name>A0A2J7ZU86_9CHLO</name>
<dbReference type="PROSITE" id="PS50191">
    <property type="entry name" value="CRAL_TRIO"/>
    <property type="match status" value="1"/>
</dbReference>
<protein>
    <submittedName>
        <fullName evidence="3">Phosphatidylinositol transfer protein CSR1</fullName>
    </submittedName>
</protein>
<dbReference type="SUPFAM" id="SSF52087">
    <property type="entry name" value="CRAL/TRIO domain"/>
    <property type="match status" value="1"/>
</dbReference>
<gene>
    <name evidence="3" type="ORF">TSOC_010069</name>
</gene>
<dbReference type="PANTHER" id="PTHR46277">
    <property type="entry name" value="OS03G0850700 PROTEIN"/>
    <property type="match status" value="1"/>
</dbReference>